<feature type="region of interest" description="Disordered" evidence="1">
    <location>
        <begin position="118"/>
        <end position="141"/>
    </location>
</feature>
<dbReference type="Proteomes" id="UP000194236">
    <property type="component" value="Unassembled WGS sequence"/>
</dbReference>
<evidence type="ECO:0000313" key="4">
    <source>
        <dbReference type="Proteomes" id="UP000194236"/>
    </source>
</evidence>
<feature type="domain" description="C2H2-type" evidence="2">
    <location>
        <begin position="100"/>
        <end position="121"/>
    </location>
</feature>
<evidence type="ECO:0000259" key="2">
    <source>
        <dbReference type="PROSITE" id="PS00028"/>
    </source>
</evidence>
<feature type="non-terminal residue" evidence="3">
    <location>
        <position position="141"/>
    </location>
</feature>
<dbReference type="OrthoDB" id="10449829at2759"/>
<dbReference type="AlphaFoldDB" id="A0A1Y3BBB7"/>
<dbReference type="SMART" id="SM00355">
    <property type="entry name" value="ZnF_C2H2"/>
    <property type="match status" value="2"/>
</dbReference>
<evidence type="ECO:0000313" key="3">
    <source>
        <dbReference type="EMBL" id="OTF77198.1"/>
    </source>
</evidence>
<proteinExistence type="predicted"/>
<dbReference type="EMBL" id="MUJZ01033888">
    <property type="protein sequence ID" value="OTF77198.1"/>
    <property type="molecule type" value="Genomic_DNA"/>
</dbReference>
<dbReference type="InterPro" id="IPR013087">
    <property type="entry name" value="Znf_C2H2_type"/>
</dbReference>
<keyword evidence="4" id="KW-1185">Reference proteome</keyword>
<accession>A0A1Y3BBB7</accession>
<evidence type="ECO:0000256" key="1">
    <source>
        <dbReference type="SAM" id="MobiDB-lite"/>
    </source>
</evidence>
<reference evidence="3 4" key="1">
    <citation type="submission" date="2017-03" db="EMBL/GenBank/DDBJ databases">
        <title>Genome Survey of Euroglyphus maynei.</title>
        <authorList>
            <person name="Arlian L.G."/>
            <person name="Morgan M.S."/>
            <person name="Rider S.D."/>
        </authorList>
    </citation>
    <scope>NUCLEOTIDE SEQUENCE [LARGE SCALE GENOMIC DNA]</scope>
    <source>
        <strain evidence="3">Arlian Lab</strain>
        <tissue evidence="3">Whole body</tissue>
    </source>
</reference>
<gene>
    <name evidence="3" type="ORF">BLA29_012578</name>
</gene>
<organism evidence="3 4">
    <name type="scientific">Euroglyphus maynei</name>
    <name type="common">Mayne's house dust mite</name>
    <dbReference type="NCBI Taxonomy" id="6958"/>
    <lineage>
        <taxon>Eukaryota</taxon>
        <taxon>Metazoa</taxon>
        <taxon>Ecdysozoa</taxon>
        <taxon>Arthropoda</taxon>
        <taxon>Chelicerata</taxon>
        <taxon>Arachnida</taxon>
        <taxon>Acari</taxon>
        <taxon>Acariformes</taxon>
        <taxon>Sarcoptiformes</taxon>
        <taxon>Astigmata</taxon>
        <taxon>Psoroptidia</taxon>
        <taxon>Analgoidea</taxon>
        <taxon>Pyroglyphidae</taxon>
        <taxon>Pyroglyphinae</taxon>
        <taxon>Euroglyphus</taxon>
    </lineage>
</organism>
<feature type="region of interest" description="Disordered" evidence="1">
    <location>
        <begin position="1"/>
        <end position="44"/>
    </location>
</feature>
<sequence length="141" mass="16122">MDVDSTESNHLDDSIAADAAADEPQQQQQSQNGGGGGREKNGLYSLKKFPGYYRRQRMPDGSPGYQYVCLKCIDEQSYATKSQASMIRHIWQHKPQDFQCQICLFPCENEFALYKHKKNKHPESTSQHNRTKSSSSHHRNT</sequence>
<feature type="compositionally biased region" description="Basic residues" evidence="1">
    <location>
        <begin position="129"/>
        <end position="141"/>
    </location>
</feature>
<comment type="caution">
    <text evidence="3">The sequence shown here is derived from an EMBL/GenBank/DDBJ whole genome shotgun (WGS) entry which is preliminary data.</text>
</comment>
<protein>
    <recommendedName>
        <fullName evidence="2">C2H2-type domain-containing protein</fullName>
    </recommendedName>
</protein>
<name>A0A1Y3BBB7_EURMA</name>
<dbReference type="PROSITE" id="PS00028">
    <property type="entry name" value="ZINC_FINGER_C2H2_1"/>
    <property type="match status" value="1"/>
</dbReference>